<dbReference type="PANTHER" id="PTHR37953:SF1">
    <property type="entry name" value="UPF0127 PROTEIN MJ1496"/>
    <property type="match status" value="1"/>
</dbReference>
<dbReference type="Proteomes" id="UP000265431">
    <property type="component" value="Unassembled WGS sequence"/>
</dbReference>
<keyword evidence="3" id="KW-1185">Reference proteome</keyword>
<dbReference type="InterPro" id="IPR003795">
    <property type="entry name" value="DUF192"/>
</dbReference>
<dbReference type="RefSeq" id="WP_119379999.1">
    <property type="nucleotide sequence ID" value="NZ_QWGB01000007.1"/>
</dbReference>
<evidence type="ECO:0000313" key="3">
    <source>
        <dbReference type="Proteomes" id="UP000265431"/>
    </source>
</evidence>
<dbReference type="AlphaFoldDB" id="A0A399QTA4"/>
<evidence type="ECO:0000313" key="2">
    <source>
        <dbReference type="EMBL" id="RIJ22078.1"/>
    </source>
</evidence>
<keyword evidence="1" id="KW-0732">Signal</keyword>
<protein>
    <submittedName>
        <fullName evidence="2">DUF192 domain-containing protein</fullName>
    </submittedName>
</protein>
<dbReference type="Pfam" id="PF02643">
    <property type="entry name" value="DUF192"/>
    <property type="match status" value="1"/>
</dbReference>
<accession>A0A399QTA4</accession>
<dbReference type="InterPro" id="IPR038695">
    <property type="entry name" value="Saro_0823-like_sf"/>
</dbReference>
<reference evidence="2 3" key="1">
    <citation type="submission" date="2018-08" db="EMBL/GenBank/DDBJ databases">
        <title>Henriciella mobilis sp. nov., isolated from seawater.</title>
        <authorList>
            <person name="Cheng H."/>
            <person name="Wu Y.-H."/>
            <person name="Xu X.-W."/>
            <person name="Guo L.-L."/>
        </authorList>
    </citation>
    <scope>NUCLEOTIDE SEQUENCE [LARGE SCALE GENOMIC DNA]</scope>
    <source>
        <strain evidence="2 3">CCUG66934</strain>
    </source>
</reference>
<dbReference type="PANTHER" id="PTHR37953">
    <property type="entry name" value="UPF0127 PROTEIN MJ1496"/>
    <property type="match status" value="1"/>
</dbReference>
<feature type="signal peptide" evidence="1">
    <location>
        <begin position="1"/>
        <end position="24"/>
    </location>
</feature>
<dbReference type="EMBL" id="QWGB01000007">
    <property type="protein sequence ID" value="RIJ22078.1"/>
    <property type="molecule type" value="Genomic_DNA"/>
</dbReference>
<dbReference type="Gene3D" id="2.60.120.1140">
    <property type="entry name" value="Protein of unknown function DUF192"/>
    <property type="match status" value="1"/>
</dbReference>
<sequence>MKTLLAVAALSFSTLLLPSSTAFAQIEAPSDPLEESTVTIESANGTHQFDIEIADESDEISYGLMNRDSLSPEAGMLFDFGNPREPAMYMKNTLIPLDMLFISSTGSVVMIARNAIPGSLRTISPGTPVKGVLEINGGRAAELGIEPGDTVRHAIFGNDAAE</sequence>
<feature type="chain" id="PRO_5017273183" evidence="1">
    <location>
        <begin position="25"/>
        <end position="162"/>
    </location>
</feature>
<name>A0A399QTA4_9PROT</name>
<organism evidence="2 3">
    <name type="scientific">Henriciella barbarensis</name>
    <dbReference type="NCBI Taxonomy" id="86342"/>
    <lineage>
        <taxon>Bacteria</taxon>
        <taxon>Pseudomonadati</taxon>
        <taxon>Pseudomonadota</taxon>
        <taxon>Alphaproteobacteria</taxon>
        <taxon>Hyphomonadales</taxon>
        <taxon>Hyphomonadaceae</taxon>
        <taxon>Henriciella</taxon>
    </lineage>
</organism>
<dbReference type="OrthoDB" id="9808290at2"/>
<proteinExistence type="predicted"/>
<comment type="caution">
    <text evidence="2">The sequence shown here is derived from an EMBL/GenBank/DDBJ whole genome shotgun (WGS) entry which is preliminary data.</text>
</comment>
<evidence type="ECO:0000256" key="1">
    <source>
        <dbReference type="SAM" id="SignalP"/>
    </source>
</evidence>
<gene>
    <name evidence="2" type="ORF">D1224_10945</name>
</gene>